<gene>
    <name evidence="3" type="ORF">SOO65_07935</name>
</gene>
<reference evidence="3 4" key="1">
    <citation type="submission" date="2023-11" db="EMBL/GenBank/DDBJ databases">
        <title>Peredibacter starrii A3.12.</title>
        <authorList>
            <person name="Mitchell R.J."/>
        </authorList>
    </citation>
    <scope>NUCLEOTIDE SEQUENCE [LARGE SCALE GENOMIC DNA]</scope>
    <source>
        <strain evidence="3 4">A3.12</strain>
    </source>
</reference>
<dbReference type="PANTHER" id="PTHR30203">
    <property type="entry name" value="OUTER MEMBRANE CATION EFFLUX PROTEIN"/>
    <property type="match status" value="1"/>
</dbReference>
<dbReference type="InterPro" id="IPR010131">
    <property type="entry name" value="MdtP/NodT-like"/>
</dbReference>
<keyword evidence="4" id="KW-1185">Reference proteome</keyword>
<dbReference type="SUPFAM" id="SSF56954">
    <property type="entry name" value="Outer membrane efflux proteins (OEP)"/>
    <property type="match status" value="1"/>
</dbReference>
<evidence type="ECO:0000256" key="2">
    <source>
        <dbReference type="SAM" id="SignalP"/>
    </source>
</evidence>
<dbReference type="InterPro" id="IPR003423">
    <property type="entry name" value="OMP_efflux"/>
</dbReference>
<name>A0AAX4HTF3_9BACT</name>
<evidence type="ECO:0000313" key="4">
    <source>
        <dbReference type="Proteomes" id="UP001324634"/>
    </source>
</evidence>
<dbReference type="RefSeq" id="WP_321399123.1">
    <property type="nucleotide sequence ID" value="NZ_CP139487.1"/>
</dbReference>
<comment type="similarity">
    <text evidence="1">Belongs to the outer membrane factor (OMF) (TC 1.B.17) family.</text>
</comment>
<keyword evidence="2" id="KW-0732">Signal</keyword>
<dbReference type="AlphaFoldDB" id="A0AAX4HTF3"/>
<sequence length="432" mass="49638">MLYPFGMRVIACVVTAWLYASVSFAAGSVLTLAEAEALFTKNNFNLIAQNYGVEIEKALIIQEKLWDNPELSVDQNIYNKSTKKYFDTTATGQSQVSITQLIYLVGQKGKAGEVATFKAKSKEEDLYDLIRRLKLELRSNYFQYHYKTKILEFYAESLDHLEKTLETAEKNFSAGYITLTEVMRIRSMVFSIESERKTLVLEVKKHLEDLKVLLGGHDGDFQTEIAESYEVHDYRPDIGTVDSSMNKAYDSRPDLRSIAFLRKAEKYNLTLEKARAIPNLRLGGTYDRASNYIKDYYGLLVSFEIPIFDRNQGNIAVSSARLKSFEAQEKQLQLELEREIRMAHTRATENILLLKKYKGRFRDGFEKLTAILNSNYQKKYISVLEFSDSFEALRNSVTQYLLLKAERLESLENFNFAVGKEIVSLSHAPKED</sequence>
<feature type="signal peptide" evidence="2">
    <location>
        <begin position="1"/>
        <end position="25"/>
    </location>
</feature>
<dbReference type="EMBL" id="CP139487">
    <property type="protein sequence ID" value="WPU66673.1"/>
    <property type="molecule type" value="Genomic_DNA"/>
</dbReference>
<organism evidence="3 4">
    <name type="scientific">Peredibacter starrii</name>
    <dbReference type="NCBI Taxonomy" id="28202"/>
    <lineage>
        <taxon>Bacteria</taxon>
        <taxon>Pseudomonadati</taxon>
        <taxon>Bdellovibrionota</taxon>
        <taxon>Bacteriovoracia</taxon>
        <taxon>Bacteriovoracales</taxon>
        <taxon>Bacteriovoracaceae</taxon>
        <taxon>Peredibacter</taxon>
    </lineage>
</organism>
<dbReference type="Gene3D" id="1.20.1600.10">
    <property type="entry name" value="Outer membrane efflux proteins (OEP)"/>
    <property type="match status" value="1"/>
</dbReference>
<evidence type="ECO:0000256" key="1">
    <source>
        <dbReference type="ARBA" id="ARBA00007613"/>
    </source>
</evidence>
<protein>
    <submittedName>
        <fullName evidence="3">TolC family protein</fullName>
    </submittedName>
</protein>
<proteinExistence type="inferred from homology"/>
<feature type="chain" id="PRO_5043948936" evidence="2">
    <location>
        <begin position="26"/>
        <end position="432"/>
    </location>
</feature>
<evidence type="ECO:0000313" key="3">
    <source>
        <dbReference type="EMBL" id="WPU66673.1"/>
    </source>
</evidence>
<dbReference type="Pfam" id="PF02321">
    <property type="entry name" value="OEP"/>
    <property type="match status" value="1"/>
</dbReference>
<dbReference type="KEGG" id="psti:SOO65_07935"/>
<dbReference type="GO" id="GO:0015562">
    <property type="term" value="F:efflux transmembrane transporter activity"/>
    <property type="evidence" value="ECO:0007669"/>
    <property type="project" value="InterPro"/>
</dbReference>
<dbReference type="Proteomes" id="UP001324634">
    <property type="component" value="Chromosome"/>
</dbReference>
<accession>A0AAX4HTF3</accession>
<dbReference type="PANTHER" id="PTHR30203:SF23">
    <property type="entry name" value="OUTER MEMBRANE EFFLUX PROTEIN"/>
    <property type="match status" value="1"/>
</dbReference>